<dbReference type="AlphaFoldDB" id="A0A2V2LH40"/>
<evidence type="ECO:0000313" key="4">
    <source>
        <dbReference type="Proteomes" id="UP000245680"/>
    </source>
</evidence>
<feature type="region of interest" description="Disordered" evidence="1">
    <location>
        <begin position="1"/>
        <end position="22"/>
    </location>
</feature>
<dbReference type="Proteomes" id="UP000245680">
    <property type="component" value="Unassembled WGS sequence"/>
</dbReference>
<name>A0A2V2LH40_9RHOB</name>
<protein>
    <submittedName>
        <fullName evidence="3">Flagellar biosynthesis protein FlgJ</fullName>
    </submittedName>
</protein>
<sequence length="107" mass="11251">MPDPVTSLRAPSPAADPGAFRAAKSDRGAELMQAAQAFEGLFLQELAKAGRSAKLGEDILGSSAIDTHQSMLDMELTRSASQRTRFGIAQAIYDQFAAAVPGAGRSR</sequence>
<proteinExistence type="predicted"/>
<reference evidence="3 4" key="1">
    <citation type="submission" date="2018-05" db="EMBL/GenBank/DDBJ databases">
        <title>Rhodobacteraceae gen. nov., sp. nov. isolated from sea water.</title>
        <authorList>
            <person name="Ren Y."/>
        </authorList>
    </citation>
    <scope>NUCLEOTIDE SEQUENCE [LARGE SCALE GENOMIC DNA]</scope>
    <source>
        <strain evidence="3 4">TG-679</strain>
    </source>
</reference>
<keyword evidence="3" id="KW-0966">Cell projection</keyword>
<evidence type="ECO:0000259" key="2">
    <source>
        <dbReference type="Pfam" id="PF10135"/>
    </source>
</evidence>
<dbReference type="InterPro" id="IPR019301">
    <property type="entry name" value="Flagellar_prot_FlgJ_N"/>
</dbReference>
<keyword evidence="3" id="KW-0969">Cilium</keyword>
<evidence type="ECO:0000313" key="3">
    <source>
        <dbReference type="EMBL" id="PWR02566.1"/>
    </source>
</evidence>
<keyword evidence="3" id="KW-0282">Flagellum</keyword>
<feature type="domain" description="Flagellar protein FlgJ N-terminal" evidence="2">
    <location>
        <begin position="48"/>
        <end position="95"/>
    </location>
</feature>
<organism evidence="3 4">
    <name type="scientific">Meridianimarinicoccus roseus</name>
    <dbReference type="NCBI Taxonomy" id="2072018"/>
    <lineage>
        <taxon>Bacteria</taxon>
        <taxon>Pseudomonadati</taxon>
        <taxon>Pseudomonadota</taxon>
        <taxon>Alphaproteobacteria</taxon>
        <taxon>Rhodobacterales</taxon>
        <taxon>Paracoccaceae</taxon>
        <taxon>Meridianimarinicoccus</taxon>
    </lineage>
</organism>
<dbReference type="EMBL" id="QGKU01000033">
    <property type="protein sequence ID" value="PWR02566.1"/>
    <property type="molecule type" value="Genomic_DNA"/>
</dbReference>
<evidence type="ECO:0000256" key="1">
    <source>
        <dbReference type="SAM" id="MobiDB-lite"/>
    </source>
</evidence>
<gene>
    <name evidence="3" type="ORF">DKT77_10240</name>
</gene>
<comment type="caution">
    <text evidence="3">The sequence shown here is derived from an EMBL/GenBank/DDBJ whole genome shotgun (WGS) entry which is preliminary data.</text>
</comment>
<dbReference type="RefSeq" id="WP_109811615.1">
    <property type="nucleotide sequence ID" value="NZ_QGKU01000033.1"/>
</dbReference>
<keyword evidence="4" id="KW-1185">Reference proteome</keyword>
<accession>A0A2V2LH40</accession>
<dbReference type="OrthoDB" id="8481704at2"/>
<dbReference type="Pfam" id="PF10135">
    <property type="entry name" value="Rod-binding"/>
    <property type="match status" value="1"/>
</dbReference>